<dbReference type="Proteomes" id="UP000235347">
    <property type="component" value="Unassembled WGS sequence"/>
</dbReference>
<comment type="caution">
    <text evidence="2">The sequence shown here is derived from an EMBL/GenBank/DDBJ whole genome shotgun (WGS) entry which is preliminary data.</text>
</comment>
<proteinExistence type="predicted"/>
<dbReference type="EMBL" id="PNYB01000013">
    <property type="protein sequence ID" value="PMS22873.1"/>
    <property type="molecule type" value="Genomic_DNA"/>
</dbReference>
<dbReference type="InterPro" id="IPR018712">
    <property type="entry name" value="Tle1-like_cat"/>
</dbReference>
<gene>
    <name evidence="2" type="ORF">C0Z19_16475</name>
</gene>
<dbReference type="PANTHER" id="PTHR33840">
    <property type="match status" value="1"/>
</dbReference>
<feature type="domain" description="T6SS Phospholipase effector Tle1-like catalytic" evidence="1">
    <location>
        <begin position="180"/>
        <end position="290"/>
    </location>
</feature>
<sequence>MSDAALLPDAELIARPSPTNVVRRAAQMASAAIDRPHTTASCIADVWFTAFFDGTSNSMYDEDSRPPEQQAYTNVARLFLAHESQDDSKGIYAQYLQGVGTKFPEIGDGGGVQGAATGFMGMERIDFAEKRLGIAVNTQKSRGFKIDTVHVAVFGFSRGATLARSFVNRLANQSKRQGAHWVRDGARFRIYFVGIFDTVASVGLPRDHNTYAKELGIPPMVERCVHMVAGHELRFAFPLDSVRRDGRYPTNTVEYVYPGVHSDVGGGYAVNEQGRSNAYARLPLHMMYRQAYMAGVPLNPAERWQPHVQKQFTVSDDLPVAFRAYMTALETSGESLEEQAFGHLKLYWRWRKLRLNDENAPIPQRLETLSQQAKQENKSLFQRLRLLRDDDTRFLLFKAQGGILTKNQSAQLRSNATQEAALGKAISTNNQFGTDTAQAEESDRTLQGEARALDRIVAGGRASVWEKAVWEAWNDPRPLPQAVAAFFDNYIHDSQAAWNHATDAAAVALNQVGAAQTCGRYFNVIAAKYCAEVEDENRAGTVKYLRPRTLFFGPKEAVFAASDTNL</sequence>
<evidence type="ECO:0000313" key="3">
    <source>
        <dbReference type="Proteomes" id="UP000235347"/>
    </source>
</evidence>
<accession>A0A2N7W0G7</accession>
<dbReference type="RefSeq" id="WP_102610905.1">
    <property type="nucleotide sequence ID" value="NZ_CADIKD010000009.1"/>
</dbReference>
<dbReference type="AlphaFoldDB" id="A0A2N7W0G7"/>
<name>A0A2N7W0G7_9BURK</name>
<organism evidence="2 3">
    <name type="scientific">Trinickia soli</name>
    <dbReference type="NCBI Taxonomy" id="380675"/>
    <lineage>
        <taxon>Bacteria</taxon>
        <taxon>Pseudomonadati</taxon>
        <taxon>Pseudomonadota</taxon>
        <taxon>Betaproteobacteria</taxon>
        <taxon>Burkholderiales</taxon>
        <taxon>Burkholderiaceae</taxon>
        <taxon>Trinickia</taxon>
    </lineage>
</organism>
<dbReference type="Pfam" id="PF09994">
    <property type="entry name" value="T6SS_Tle1-like_cat"/>
    <property type="match status" value="1"/>
</dbReference>
<evidence type="ECO:0000313" key="2">
    <source>
        <dbReference type="EMBL" id="PMS22873.1"/>
    </source>
</evidence>
<protein>
    <recommendedName>
        <fullName evidence="1">T6SS Phospholipase effector Tle1-like catalytic domain-containing protein</fullName>
    </recommendedName>
</protein>
<evidence type="ECO:0000259" key="1">
    <source>
        <dbReference type="Pfam" id="PF09994"/>
    </source>
</evidence>
<reference evidence="2 3" key="1">
    <citation type="submission" date="2018-01" db="EMBL/GenBank/DDBJ databases">
        <title>Whole genome analyses suggest that Burkholderia sensu lato contains two further novel genera in the rhizoxinica-symbiotica group Mycetohabitans gen. nov., and Trinickia gen. nov.: implications for the evolution of diazotrophy and nodulation in the Burkholderiaceae.</title>
        <authorList>
            <person name="Estrada-de los Santos P."/>
            <person name="Palmer M."/>
            <person name="Chavez-Ramirez B."/>
            <person name="Beukes C."/>
            <person name="Steenkamp E.T."/>
            <person name="Hirsch A.M."/>
            <person name="Manyaka P."/>
            <person name="Maluk M."/>
            <person name="Lafos M."/>
            <person name="Crook M."/>
            <person name="Gross E."/>
            <person name="Simon M.F."/>
            <person name="Bueno dos Reis Junior F."/>
            <person name="Poole P.S."/>
            <person name="Venter S.N."/>
            <person name="James E.K."/>
        </authorList>
    </citation>
    <scope>NUCLEOTIDE SEQUENCE [LARGE SCALE GENOMIC DNA]</scope>
    <source>
        <strain evidence="2 3">GP25-8</strain>
    </source>
</reference>
<dbReference type="PANTHER" id="PTHR33840:SF1">
    <property type="entry name" value="TLE1 PHOSPHOLIPASE DOMAIN-CONTAINING PROTEIN"/>
    <property type="match status" value="1"/>
</dbReference>
<keyword evidence="3" id="KW-1185">Reference proteome</keyword>